<name>A0AAE0H3J4_9CHLO</name>
<feature type="transmembrane region" description="Helical" evidence="6">
    <location>
        <begin position="286"/>
        <end position="305"/>
    </location>
</feature>
<dbReference type="PANTHER" id="PTHR23504">
    <property type="entry name" value="MAJOR FACILITATOR SUPERFAMILY DOMAIN-CONTAINING PROTEIN 10"/>
    <property type="match status" value="1"/>
</dbReference>
<dbReference type="PANTHER" id="PTHR23504:SF15">
    <property type="entry name" value="MAJOR FACILITATOR SUPERFAMILY (MFS) PROFILE DOMAIN-CONTAINING PROTEIN"/>
    <property type="match status" value="1"/>
</dbReference>
<feature type="domain" description="Major facilitator superfamily (MFS) profile" evidence="7">
    <location>
        <begin position="29"/>
        <end position="429"/>
    </location>
</feature>
<feature type="transmembrane region" description="Helical" evidence="6">
    <location>
        <begin position="95"/>
        <end position="115"/>
    </location>
</feature>
<dbReference type="Proteomes" id="UP001190700">
    <property type="component" value="Unassembled WGS sequence"/>
</dbReference>
<feature type="transmembrane region" description="Helical" evidence="6">
    <location>
        <begin position="340"/>
        <end position="363"/>
    </location>
</feature>
<feature type="transmembrane region" description="Helical" evidence="6">
    <location>
        <begin position="384"/>
        <end position="401"/>
    </location>
</feature>
<evidence type="ECO:0000256" key="4">
    <source>
        <dbReference type="ARBA" id="ARBA00022989"/>
    </source>
</evidence>
<reference evidence="8 9" key="1">
    <citation type="journal article" date="2015" name="Genome Biol. Evol.">
        <title>Comparative Genomics of a Bacterivorous Green Alga Reveals Evolutionary Causalities and Consequences of Phago-Mixotrophic Mode of Nutrition.</title>
        <authorList>
            <person name="Burns J.A."/>
            <person name="Paasch A."/>
            <person name="Narechania A."/>
            <person name="Kim E."/>
        </authorList>
    </citation>
    <scope>NUCLEOTIDE SEQUENCE [LARGE SCALE GENOMIC DNA]</scope>
    <source>
        <strain evidence="8 9">PLY_AMNH</strain>
    </source>
</reference>
<organism evidence="8 9">
    <name type="scientific">Cymbomonas tetramitiformis</name>
    <dbReference type="NCBI Taxonomy" id="36881"/>
    <lineage>
        <taxon>Eukaryota</taxon>
        <taxon>Viridiplantae</taxon>
        <taxon>Chlorophyta</taxon>
        <taxon>Pyramimonadophyceae</taxon>
        <taxon>Pyramimonadales</taxon>
        <taxon>Pyramimonadaceae</taxon>
        <taxon>Cymbomonas</taxon>
    </lineage>
</organism>
<evidence type="ECO:0000256" key="6">
    <source>
        <dbReference type="SAM" id="Phobius"/>
    </source>
</evidence>
<dbReference type="EMBL" id="LGRX02000508">
    <property type="protein sequence ID" value="KAK3288351.1"/>
    <property type="molecule type" value="Genomic_DNA"/>
</dbReference>
<feature type="transmembrane region" description="Helical" evidence="6">
    <location>
        <begin position="65"/>
        <end position="83"/>
    </location>
</feature>
<dbReference type="Gene3D" id="1.20.1250.20">
    <property type="entry name" value="MFS general substrate transporter like domains"/>
    <property type="match status" value="1"/>
</dbReference>
<keyword evidence="2" id="KW-0813">Transport</keyword>
<gene>
    <name evidence="8" type="ORF">CYMTET_4175</name>
</gene>
<dbReference type="AlphaFoldDB" id="A0AAE0H3J4"/>
<evidence type="ECO:0000256" key="2">
    <source>
        <dbReference type="ARBA" id="ARBA00022448"/>
    </source>
</evidence>
<feature type="transmembrane region" description="Helical" evidence="6">
    <location>
        <begin position="165"/>
        <end position="184"/>
    </location>
</feature>
<evidence type="ECO:0000313" key="9">
    <source>
        <dbReference type="Proteomes" id="UP001190700"/>
    </source>
</evidence>
<comment type="subcellular location">
    <subcellularLocation>
        <location evidence="1">Membrane</location>
        <topology evidence="1">Multi-pass membrane protein</topology>
    </subcellularLocation>
</comment>
<keyword evidence="9" id="KW-1185">Reference proteome</keyword>
<comment type="caution">
    <text evidence="8">The sequence shown here is derived from an EMBL/GenBank/DDBJ whole genome shotgun (WGS) entry which is preliminary data.</text>
</comment>
<proteinExistence type="predicted"/>
<feature type="transmembrane region" description="Helical" evidence="6">
    <location>
        <begin position="190"/>
        <end position="207"/>
    </location>
</feature>
<evidence type="ECO:0000259" key="7">
    <source>
        <dbReference type="PROSITE" id="PS50850"/>
    </source>
</evidence>
<dbReference type="CDD" id="cd17330">
    <property type="entry name" value="MFS_SLC46_TetA_like"/>
    <property type="match status" value="1"/>
</dbReference>
<sequence length="432" mass="45046">MAAASAVPSPDNEPPSVESSLSWSRKDIGVWVVLLAVFLHLLGFTVTGPILPALTEHFNLPHAKVGYLTSSYPLGMFFALFVWPKLSDAIGRKPVIVFSLLGVGIGFVLQGIAVARGWPLWTFLALRVASGALAGASPVVKAYIADVTPSKDLPKYMGWREAACTLAFIVGPTLGGFLFTTWSLAPVISISGWASICAALLVAYFLTEDTPPGGRVSAKDASGVDAAAQADELAEPCFSCPLGTSLVVAVGTICVVSFLYNTGQATYDAFFTVMASSKFHLTAQQIGYMLTGLAMVSLGVSAFGFAAIQKRVGITVTSVLGLTLVAAGLAGIGFTSSPLGFIVCAAVYVVGVPLYTPSVPILLMQCVPPAKRGFIMGLDSAVNTVGRIMGPIAFGVLYAAQGASACFYIASVIVICAALFTLVRWLIVLRSP</sequence>
<feature type="transmembrane region" description="Helical" evidence="6">
    <location>
        <begin position="28"/>
        <end position="53"/>
    </location>
</feature>
<keyword evidence="4 6" id="KW-1133">Transmembrane helix</keyword>
<dbReference type="PRINTS" id="PR01035">
    <property type="entry name" value="TCRTETA"/>
</dbReference>
<feature type="transmembrane region" description="Helical" evidence="6">
    <location>
        <begin position="242"/>
        <end position="260"/>
    </location>
</feature>
<dbReference type="Pfam" id="PF07690">
    <property type="entry name" value="MFS_1"/>
    <property type="match status" value="2"/>
</dbReference>
<dbReference type="SUPFAM" id="SSF103473">
    <property type="entry name" value="MFS general substrate transporter"/>
    <property type="match status" value="1"/>
</dbReference>
<evidence type="ECO:0000256" key="3">
    <source>
        <dbReference type="ARBA" id="ARBA00022692"/>
    </source>
</evidence>
<evidence type="ECO:0000313" key="8">
    <source>
        <dbReference type="EMBL" id="KAK3288351.1"/>
    </source>
</evidence>
<dbReference type="GO" id="GO:0022857">
    <property type="term" value="F:transmembrane transporter activity"/>
    <property type="evidence" value="ECO:0007669"/>
    <property type="project" value="InterPro"/>
</dbReference>
<keyword evidence="3 6" id="KW-0812">Transmembrane</keyword>
<dbReference type="GO" id="GO:0016020">
    <property type="term" value="C:membrane"/>
    <property type="evidence" value="ECO:0007669"/>
    <property type="project" value="UniProtKB-SubCell"/>
</dbReference>
<dbReference type="InterPro" id="IPR011701">
    <property type="entry name" value="MFS"/>
</dbReference>
<evidence type="ECO:0000256" key="5">
    <source>
        <dbReference type="ARBA" id="ARBA00023136"/>
    </source>
</evidence>
<dbReference type="InterPro" id="IPR001958">
    <property type="entry name" value="Tet-R_TetA/multi-R_MdtG-like"/>
</dbReference>
<dbReference type="InterPro" id="IPR036259">
    <property type="entry name" value="MFS_trans_sf"/>
</dbReference>
<evidence type="ECO:0000256" key="1">
    <source>
        <dbReference type="ARBA" id="ARBA00004141"/>
    </source>
</evidence>
<dbReference type="PROSITE" id="PS50850">
    <property type="entry name" value="MFS"/>
    <property type="match status" value="1"/>
</dbReference>
<accession>A0AAE0H3J4</accession>
<protein>
    <recommendedName>
        <fullName evidence="7">Major facilitator superfamily (MFS) profile domain-containing protein</fullName>
    </recommendedName>
</protein>
<keyword evidence="5 6" id="KW-0472">Membrane</keyword>
<feature type="transmembrane region" description="Helical" evidence="6">
    <location>
        <begin position="312"/>
        <end position="334"/>
    </location>
</feature>
<dbReference type="InterPro" id="IPR020846">
    <property type="entry name" value="MFS_dom"/>
</dbReference>
<feature type="transmembrane region" description="Helical" evidence="6">
    <location>
        <begin position="407"/>
        <end position="427"/>
    </location>
</feature>